<dbReference type="EMBL" id="JAYMYR010000007">
    <property type="protein sequence ID" value="KAK7354131.1"/>
    <property type="molecule type" value="Genomic_DNA"/>
</dbReference>
<gene>
    <name evidence="3" type="ORF">VNO80_19589</name>
</gene>
<keyword evidence="2" id="KW-0472">Membrane</keyword>
<keyword evidence="2" id="KW-1133">Transmembrane helix</keyword>
<accession>A0AAN9MHM0</accession>
<proteinExistence type="predicted"/>
<sequence>MPTTQHNYASQVSAMQSFSLPLAIREQPNTTNEHTTKQNTSANKCREYKSDSDDTHFLRFADRIALLCSASLPVALLSCFVSLFLRTSLKDA</sequence>
<reference evidence="3 4" key="1">
    <citation type="submission" date="2024-01" db="EMBL/GenBank/DDBJ databases">
        <title>The genomes of 5 underutilized Papilionoideae crops provide insights into root nodulation and disease resistanc.</title>
        <authorList>
            <person name="Jiang F."/>
        </authorList>
    </citation>
    <scope>NUCLEOTIDE SEQUENCE [LARGE SCALE GENOMIC DNA]</scope>
    <source>
        <strain evidence="3">JINMINGXINNONG_FW02</strain>
        <tissue evidence="3">Leaves</tissue>
    </source>
</reference>
<dbReference type="Proteomes" id="UP001374584">
    <property type="component" value="Unassembled WGS sequence"/>
</dbReference>
<keyword evidence="4" id="KW-1185">Reference proteome</keyword>
<evidence type="ECO:0000313" key="3">
    <source>
        <dbReference type="EMBL" id="KAK7354131.1"/>
    </source>
</evidence>
<protein>
    <submittedName>
        <fullName evidence="3">Uncharacterized protein</fullName>
    </submittedName>
</protein>
<feature type="transmembrane region" description="Helical" evidence="2">
    <location>
        <begin position="64"/>
        <end position="85"/>
    </location>
</feature>
<name>A0AAN9MHM0_PHACN</name>
<evidence type="ECO:0000256" key="2">
    <source>
        <dbReference type="SAM" id="Phobius"/>
    </source>
</evidence>
<evidence type="ECO:0000313" key="4">
    <source>
        <dbReference type="Proteomes" id="UP001374584"/>
    </source>
</evidence>
<dbReference type="AlphaFoldDB" id="A0AAN9MHM0"/>
<evidence type="ECO:0000256" key="1">
    <source>
        <dbReference type="SAM" id="MobiDB-lite"/>
    </source>
</evidence>
<feature type="compositionally biased region" description="Polar residues" evidence="1">
    <location>
        <begin position="27"/>
        <end position="43"/>
    </location>
</feature>
<organism evidence="3 4">
    <name type="scientific">Phaseolus coccineus</name>
    <name type="common">Scarlet runner bean</name>
    <name type="synonym">Phaseolus multiflorus</name>
    <dbReference type="NCBI Taxonomy" id="3886"/>
    <lineage>
        <taxon>Eukaryota</taxon>
        <taxon>Viridiplantae</taxon>
        <taxon>Streptophyta</taxon>
        <taxon>Embryophyta</taxon>
        <taxon>Tracheophyta</taxon>
        <taxon>Spermatophyta</taxon>
        <taxon>Magnoliopsida</taxon>
        <taxon>eudicotyledons</taxon>
        <taxon>Gunneridae</taxon>
        <taxon>Pentapetalae</taxon>
        <taxon>rosids</taxon>
        <taxon>fabids</taxon>
        <taxon>Fabales</taxon>
        <taxon>Fabaceae</taxon>
        <taxon>Papilionoideae</taxon>
        <taxon>50 kb inversion clade</taxon>
        <taxon>NPAAA clade</taxon>
        <taxon>indigoferoid/millettioid clade</taxon>
        <taxon>Phaseoleae</taxon>
        <taxon>Phaseolus</taxon>
    </lineage>
</organism>
<feature type="region of interest" description="Disordered" evidence="1">
    <location>
        <begin position="27"/>
        <end position="47"/>
    </location>
</feature>
<keyword evidence="2" id="KW-0812">Transmembrane</keyword>
<comment type="caution">
    <text evidence="3">The sequence shown here is derived from an EMBL/GenBank/DDBJ whole genome shotgun (WGS) entry which is preliminary data.</text>
</comment>